<dbReference type="SMART" id="SM00292">
    <property type="entry name" value="BRCT"/>
    <property type="match status" value="1"/>
</dbReference>
<dbReference type="AlphaFoldDB" id="A0A5A7N7C3"/>
<accession>A0A5A7N7C3</accession>
<dbReference type="SUPFAM" id="SSF52113">
    <property type="entry name" value="BRCT domain"/>
    <property type="match status" value="1"/>
</dbReference>
<evidence type="ECO:0000313" key="3">
    <source>
        <dbReference type="Proteomes" id="UP000324996"/>
    </source>
</evidence>
<reference evidence="2 3" key="1">
    <citation type="submission" date="2019-09" db="EMBL/GenBank/DDBJ databases">
        <title>NBRP : Genome information of microbial organism related human and environment.</title>
        <authorList>
            <person name="Hattori M."/>
            <person name="Oshima K."/>
            <person name="Inaba H."/>
            <person name="Suda W."/>
            <person name="Sakamoto M."/>
            <person name="Iino T."/>
            <person name="Kitahara M."/>
            <person name="Oshida Y."/>
            <person name="Iida T."/>
            <person name="Kudo T."/>
            <person name="Itoh T."/>
            <person name="Ohkuma M."/>
        </authorList>
    </citation>
    <scope>NUCLEOTIDE SEQUENCE [LARGE SCALE GENOMIC DNA]</scope>
    <source>
        <strain evidence="2 3">Q-1</strain>
    </source>
</reference>
<comment type="caution">
    <text evidence="2">The sequence shown here is derived from an EMBL/GenBank/DDBJ whole genome shotgun (WGS) entry which is preliminary data.</text>
</comment>
<gene>
    <name evidence="2" type="ORF">JCM17846_16800</name>
</gene>
<dbReference type="PROSITE" id="PS50172">
    <property type="entry name" value="BRCT"/>
    <property type="match status" value="1"/>
</dbReference>
<dbReference type="CDD" id="cd17748">
    <property type="entry name" value="BRCT_DNA_ligase_like"/>
    <property type="match status" value="1"/>
</dbReference>
<sequence>MTLDGVGEKMATAIIDFFHEKHNQEVIDALLAQITLEPLKEQAGHSPLKGKLLVFTGSLTQMSRAECKARAESLGAKVVDSVSKNTDLVIAGTAAGSKLKKAQALGIDIKDEQGWLDLLKAIAP</sequence>
<dbReference type="Gene3D" id="3.40.50.10190">
    <property type="entry name" value="BRCT domain"/>
    <property type="match status" value="1"/>
</dbReference>
<dbReference type="SUPFAM" id="SSF47781">
    <property type="entry name" value="RuvA domain 2-like"/>
    <property type="match status" value="1"/>
</dbReference>
<dbReference type="Proteomes" id="UP000324996">
    <property type="component" value="Unassembled WGS sequence"/>
</dbReference>
<dbReference type="InterPro" id="IPR001357">
    <property type="entry name" value="BRCT_dom"/>
</dbReference>
<keyword evidence="3" id="KW-1185">Reference proteome</keyword>
<dbReference type="Pfam" id="PF00533">
    <property type="entry name" value="BRCT"/>
    <property type="match status" value="1"/>
</dbReference>
<protein>
    <recommendedName>
        <fullName evidence="1">BRCT domain-containing protein</fullName>
    </recommendedName>
</protein>
<dbReference type="InterPro" id="IPR010994">
    <property type="entry name" value="RuvA_2-like"/>
</dbReference>
<feature type="domain" description="BRCT" evidence="1">
    <location>
        <begin position="43"/>
        <end position="116"/>
    </location>
</feature>
<name>A0A5A7N7C3_9PROT</name>
<dbReference type="RefSeq" id="WP_313980415.1">
    <property type="nucleotide sequence ID" value="NZ_BKCN01000007.1"/>
</dbReference>
<dbReference type="EMBL" id="BKCN01000007">
    <property type="protein sequence ID" value="GER03998.1"/>
    <property type="molecule type" value="Genomic_DNA"/>
</dbReference>
<organism evidence="2 3">
    <name type="scientific">Iodidimonas nitroreducens</name>
    <dbReference type="NCBI Taxonomy" id="1236968"/>
    <lineage>
        <taxon>Bacteria</taxon>
        <taxon>Pseudomonadati</taxon>
        <taxon>Pseudomonadota</taxon>
        <taxon>Alphaproteobacteria</taxon>
        <taxon>Iodidimonadales</taxon>
        <taxon>Iodidimonadaceae</taxon>
        <taxon>Iodidimonas</taxon>
    </lineage>
</organism>
<dbReference type="InterPro" id="IPR036420">
    <property type="entry name" value="BRCT_dom_sf"/>
</dbReference>
<proteinExistence type="predicted"/>
<evidence type="ECO:0000259" key="1">
    <source>
        <dbReference type="PROSITE" id="PS50172"/>
    </source>
</evidence>
<dbReference type="Gene3D" id="1.10.150.20">
    <property type="entry name" value="5' to 3' exonuclease, C-terminal subdomain"/>
    <property type="match status" value="1"/>
</dbReference>
<evidence type="ECO:0000313" key="2">
    <source>
        <dbReference type="EMBL" id="GER03998.1"/>
    </source>
</evidence>